<dbReference type="InterPro" id="IPR053647">
    <property type="entry name" value="Riboflavin_Transporter_RibV"/>
</dbReference>
<evidence type="ECO:0000313" key="2">
    <source>
        <dbReference type="EMBL" id="VZR98630.1"/>
    </source>
</evidence>
<evidence type="ECO:0000313" key="4">
    <source>
        <dbReference type="EMBL" id="VZS00988.1"/>
    </source>
</evidence>
<dbReference type="Proteomes" id="UP001214039">
    <property type="component" value="Chromosome"/>
</dbReference>
<gene>
    <name evidence="2" type="ORF">MF5295_00865</name>
    <name evidence="4" type="ORF">MF5582_00883</name>
    <name evidence="3" type="ORF">MF5583_00820</name>
    <name evidence="5" type="ORF">MFERI14822_00859</name>
    <name evidence="6" type="ORF">MFERI15181_00823</name>
    <name evidence="7" type="ORF">MFERI15407_00807</name>
</gene>
<feature type="transmembrane region" description="Helical" evidence="1">
    <location>
        <begin position="37"/>
        <end position="64"/>
    </location>
</feature>
<evidence type="ECO:0000313" key="5">
    <source>
        <dbReference type="EMBL" id="WFQ93066.1"/>
    </source>
</evidence>
<dbReference type="NCBIfam" id="NF043064">
    <property type="entry name" value="MMSYN1_0877"/>
    <property type="match status" value="1"/>
</dbReference>
<dbReference type="GeneID" id="90598142"/>
<keyword evidence="1" id="KW-0812">Transmembrane</keyword>
<evidence type="ECO:0000313" key="6">
    <source>
        <dbReference type="EMBL" id="WFQ93902.1"/>
    </source>
</evidence>
<dbReference type="AlphaFoldDB" id="A0A654IQC0"/>
<dbReference type="EMBL" id="LR739235">
    <property type="protein sequence ID" value="VZR98630.1"/>
    <property type="molecule type" value="Genomic_DNA"/>
</dbReference>
<dbReference type="Proteomes" id="UP001178743">
    <property type="component" value="Chromosome"/>
</dbReference>
<dbReference type="EMBL" id="CP104008">
    <property type="protein sequence ID" value="WFQ93066.1"/>
    <property type="molecule type" value="Genomic_DNA"/>
</dbReference>
<accession>A0A654IQC0</accession>
<feature type="transmembrane region" description="Helical" evidence="1">
    <location>
        <begin position="145"/>
        <end position="172"/>
    </location>
</feature>
<feature type="transmembrane region" description="Helical" evidence="1">
    <location>
        <begin position="76"/>
        <end position="100"/>
    </location>
</feature>
<dbReference type="Proteomes" id="UP001178740">
    <property type="component" value="Chromosome"/>
</dbReference>
<organism evidence="3">
    <name type="scientific">Mycoplasma feriruminatoris</name>
    <dbReference type="NCBI Taxonomy" id="1179777"/>
    <lineage>
        <taxon>Bacteria</taxon>
        <taxon>Bacillati</taxon>
        <taxon>Mycoplasmatota</taxon>
        <taxon>Mollicutes</taxon>
        <taxon>Mycoplasmataceae</taxon>
        <taxon>Mycoplasma</taxon>
    </lineage>
</organism>
<sequence length="226" mass="25631">MITYKEKQDNNFELEKSKKIKKVQSLRQYFLLSTNKVALLATLLALQILLTLFSKYVMGAIVLFASAPYLKLEINYWVSAVVLTATNLFWSLIFTIASVWMRLLLGSEPVGLLSLMIVDSSAIIGFAIVLYIFKKMFIMSNKSEVFAKFEVWFVALASIIATLFGSLCAYISNSSFIFDLYGVPRPFEAILVITFSFTVIKLTLNHIIFCVVYKRVKVLVKKLVKA</sequence>
<feature type="transmembrane region" description="Helical" evidence="1">
    <location>
        <begin position="192"/>
        <end position="213"/>
    </location>
</feature>
<dbReference type="RefSeq" id="WP_278287851.1">
    <property type="nucleotide sequence ID" value="NZ_CP104008.1"/>
</dbReference>
<reference evidence="3" key="1">
    <citation type="submission" date="2019-11" db="EMBL/GenBank/DDBJ databases">
        <authorList>
            <person name="Falquet L."/>
            <person name="Falquet L."/>
        </authorList>
    </citation>
    <scope>NUCLEOTIDE SEQUENCE</scope>
    <source>
        <strain evidence="4">14/OD_0492</strain>
        <strain evidence="3">14/OD_0535</strain>
        <strain evidence="2">8756-13</strain>
    </source>
</reference>
<dbReference type="EMBL" id="LR739236">
    <property type="protein sequence ID" value="VZS00868.1"/>
    <property type="molecule type" value="Genomic_DNA"/>
</dbReference>
<dbReference type="EMBL" id="LR739237">
    <property type="protein sequence ID" value="VZS00988.1"/>
    <property type="molecule type" value="Genomic_DNA"/>
</dbReference>
<reference evidence="6 8" key="2">
    <citation type="submission" date="2022-11" db="EMBL/GenBank/DDBJ databases">
        <title>Comparative genomic analysis of Mycoplasma feriruminatoris and the Mycoplasma mycoides cluster.</title>
        <authorList>
            <person name="Baby V."/>
            <person name="Ambroset C."/>
            <person name="Gaurivaud P."/>
            <person name="Boury C."/>
            <person name="Guichoux E."/>
            <person name="Lartigue C."/>
            <person name="Tardy F."/>
            <person name="Sirand-Pugnet P."/>
        </authorList>
    </citation>
    <scope>NUCLEOTIDE SEQUENCE</scope>
    <source>
        <strain evidence="5">L14822</strain>
        <strain evidence="6 8">L15181</strain>
        <strain evidence="7">L15407</strain>
    </source>
</reference>
<evidence type="ECO:0000313" key="3">
    <source>
        <dbReference type="EMBL" id="VZS00868.1"/>
    </source>
</evidence>
<proteinExistence type="predicted"/>
<dbReference type="EMBL" id="CP113498">
    <property type="protein sequence ID" value="WFQ93902.1"/>
    <property type="molecule type" value="Genomic_DNA"/>
</dbReference>
<evidence type="ECO:0000313" key="8">
    <source>
        <dbReference type="Proteomes" id="UP001214039"/>
    </source>
</evidence>
<dbReference type="EMBL" id="CP113499">
    <property type="protein sequence ID" value="WFQ95546.1"/>
    <property type="molecule type" value="Genomic_DNA"/>
</dbReference>
<evidence type="ECO:0000313" key="7">
    <source>
        <dbReference type="EMBL" id="WFQ95546.1"/>
    </source>
</evidence>
<dbReference type="Gene3D" id="1.10.1760.20">
    <property type="match status" value="1"/>
</dbReference>
<keyword evidence="1" id="KW-0472">Membrane</keyword>
<protein>
    <submittedName>
        <fullName evidence="6">Permease</fullName>
    </submittedName>
</protein>
<name>A0A654IQC0_9MOLU</name>
<feature type="transmembrane region" description="Helical" evidence="1">
    <location>
        <begin position="112"/>
        <end position="133"/>
    </location>
</feature>
<keyword evidence="1" id="KW-1133">Transmembrane helix</keyword>
<keyword evidence="8" id="KW-1185">Reference proteome</keyword>
<evidence type="ECO:0000256" key="1">
    <source>
        <dbReference type="SAM" id="Phobius"/>
    </source>
</evidence>